<accession>A0A328WNS0</accession>
<evidence type="ECO:0000313" key="2">
    <source>
        <dbReference type="EMBL" id="RAR46935.1"/>
    </source>
</evidence>
<dbReference type="OrthoDB" id="799046at2"/>
<reference evidence="2 3" key="1">
    <citation type="submission" date="2018-06" db="EMBL/GenBank/DDBJ databases">
        <title>Genomic Encyclopedia of Type Strains, Phase III (KMG-III): the genomes of soil and plant-associated and newly described type strains.</title>
        <authorList>
            <person name="Whitman W."/>
        </authorList>
    </citation>
    <scope>NUCLEOTIDE SEQUENCE [LARGE SCALE GENOMIC DNA]</scope>
    <source>
        <strain evidence="2 3">CGMCC 1.12504</strain>
    </source>
</reference>
<organism evidence="2 3">
    <name type="scientific">Flavobacterium lacus</name>
    <dbReference type="NCBI Taxonomy" id="1353778"/>
    <lineage>
        <taxon>Bacteria</taxon>
        <taxon>Pseudomonadati</taxon>
        <taxon>Bacteroidota</taxon>
        <taxon>Flavobacteriia</taxon>
        <taxon>Flavobacteriales</taxon>
        <taxon>Flavobacteriaceae</taxon>
        <taxon>Flavobacterium</taxon>
    </lineage>
</organism>
<dbReference type="RefSeq" id="WP_112086846.1">
    <property type="nucleotide sequence ID" value="NZ_QLSV01000013.1"/>
</dbReference>
<feature type="transmembrane region" description="Helical" evidence="1">
    <location>
        <begin position="26"/>
        <end position="49"/>
    </location>
</feature>
<evidence type="ECO:0000256" key="1">
    <source>
        <dbReference type="SAM" id="Phobius"/>
    </source>
</evidence>
<evidence type="ECO:0008006" key="4">
    <source>
        <dbReference type="Google" id="ProtNLM"/>
    </source>
</evidence>
<comment type="caution">
    <text evidence="2">The sequence shown here is derived from an EMBL/GenBank/DDBJ whole genome shotgun (WGS) entry which is preliminary data.</text>
</comment>
<keyword evidence="3" id="KW-1185">Reference proteome</keyword>
<keyword evidence="1" id="KW-0472">Membrane</keyword>
<gene>
    <name evidence="2" type="ORF">B0I10_11351</name>
</gene>
<dbReference type="Proteomes" id="UP000249518">
    <property type="component" value="Unassembled WGS sequence"/>
</dbReference>
<dbReference type="AlphaFoldDB" id="A0A328WNS0"/>
<proteinExistence type="predicted"/>
<dbReference type="EMBL" id="QLSV01000013">
    <property type="protein sequence ID" value="RAR46935.1"/>
    <property type="molecule type" value="Genomic_DNA"/>
</dbReference>
<protein>
    <recommendedName>
        <fullName evidence="4">DUF3592 domain-containing protein</fullName>
    </recommendedName>
</protein>
<evidence type="ECO:0000313" key="3">
    <source>
        <dbReference type="Proteomes" id="UP000249518"/>
    </source>
</evidence>
<sequence>MLFFYNSWKPEKIDENPTLDFNFGNFFSFFGLLAAIPAVIFYFLISWLIESGAEKRLLETKVETKALVVNGNYYEGGGIRRRRPDEAEITVKFRTKENMVISRTIEIPTYQFQHFYKGQQVDIIYSSENPNNIMLLNSKESLQQVYKTEEREVIFKDLFAFLEFSDNEIQDNLNKISTGWVYDKQQQGWVNASRQCYIKKSEGAIFYIPKRELIMLLDHDIRKNKFRRVFENQGGILAQYENEKYIIQKMSERSGNSVTVFYLVMQNISNASTK</sequence>
<name>A0A328WNS0_9FLAO</name>
<keyword evidence="1" id="KW-1133">Transmembrane helix</keyword>
<keyword evidence="1" id="KW-0812">Transmembrane</keyword>